<evidence type="ECO:0000259" key="7">
    <source>
        <dbReference type="Pfam" id="PF03151"/>
    </source>
</evidence>
<dbReference type="SUPFAM" id="SSF103481">
    <property type="entry name" value="Multidrug resistance efflux transporter EmrE"/>
    <property type="match status" value="1"/>
</dbReference>
<proteinExistence type="predicted"/>
<organism evidence="8 9">
    <name type="scientific">Armillaria gallica</name>
    <name type="common">Bulbous honey fungus</name>
    <name type="synonym">Armillaria bulbosa</name>
    <dbReference type="NCBI Taxonomy" id="47427"/>
    <lineage>
        <taxon>Eukaryota</taxon>
        <taxon>Fungi</taxon>
        <taxon>Dikarya</taxon>
        <taxon>Basidiomycota</taxon>
        <taxon>Agaricomycotina</taxon>
        <taxon>Agaricomycetes</taxon>
        <taxon>Agaricomycetidae</taxon>
        <taxon>Agaricales</taxon>
        <taxon>Marasmiineae</taxon>
        <taxon>Physalacriaceae</taxon>
        <taxon>Armillaria</taxon>
    </lineage>
</organism>
<dbReference type="AlphaFoldDB" id="A0A2H3CRS3"/>
<dbReference type="Pfam" id="PF03151">
    <property type="entry name" value="TPT"/>
    <property type="match status" value="1"/>
</dbReference>
<feature type="transmembrane region" description="Helical" evidence="6">
    <location>
        <begin position="294"/>
        <end position="316"/>
    </location>
</feature>
<dbReference type="EMBL" id="KZ293723">
    <property type="protein sequence ID" value="PBK81912.1"/>
    <property type="molecule type" value="Genomic_DNA"/>
</dbReference>
<evidence type="ECO:0000256" key="6">
    <source>
        <dbReference type="SAM" id="Phobius"/>
    </source>
</evidence>
<feature type="domain" description="Sugar phosphate transporter" evidence="7">
    <location>
        <begin position="76"/>
        <end position="362"/>
    </location>
</feature>
<dbReference type="OrthoDB" id="18894at2759"/>
<keyword evidence="9" id="KW-1185">Reference proteome</keyword>
<dbReference type="InParanoid" id="A0A2H3CRS3"/>
<gene>
    <name evidence="8" type="ORF">ARMGADRAFT_1090774</name>
</gene>
<dbReference type="Proteomes" id="UP000217790">
    <property type="component" value="Unassembled WGS sequence"/>
</dbReference>
<feature type="transmembrane region" description="Helical" evidence="6">
    <location>
        <begin position="255"/>
        <end position="273"/>
    </location>
</feature>
<feature type="transmembrane region" description="Helical" evidence="6">
    <location>
        <begin position="99"/>
        <end position="122"/>
    </location>
</feature>
<keyword evidence="4 6" id="KW-0472">Membrane</keyword>
<keyword evidence="3 6" id="KW-1133">Transmembrane helix</keyword>
<evidence type="ECO:0000256" key="2">
    <source>
        <dbReference type="ARBA" id="ARBA00022692"/>
    </source>
</evidence>
<name>A0A2H3CRS3_ARMGA</name>
<comment type="subcellular location">
    <subcellularLocation>
        <location evidence="1">Membrane</location>
        <topology evidence="1">Multi-pass membrane protein</topology>
    </subcellularLocation>
</comment>
<evidence type="ECO:0000256" key="5">
    <source>
        <dbReference type="SAM" id="MobiDB-lite"/>
    </source>
</evidence>
<feature type="region of interest" description="Disordered" evidence="5">
    <location>
        <begin position="464"/>
        <end position="506"/>
    </location>
</feature>
<feature type="transmembrane region" description="Helical" evidence="6">
    <location>
        <begin position="216"/>
        <end position="235"/>
    </location>
</feature>
<dbReference type="InterPro" id="IPR037185">
    <property type="entry name" value="EmrE-like"/>
</dbReference>
<evidence type="ECO:0000256" key="3">
    <source>
        <dbReference type="ARBA" id="ARBA00022989"/>
    </source>
</evidence>
<accession>A0A2H3CRS3</accession>
<dbReference type="OMA" id="YTYHKYT"/>
<reference evidence="9" key="1">
    <citation type="journal article" date="2017" name="Nat. Ecol. Evol.">
        <title>Genome expansion and lineage-specific genetic innovations in the forest pathogenic fungi Armillaria.</title>
        <authorList>
            <person name="Sipos G."/>
            <person name="Prasanna A.N."/>
            <person name="Walter M.C."/>
            <person name="O'Connor E."/>
            <person name="Balint B."/>
            <person name="Krizsan K."/>
            <person name="Kiss B."/>
            <person name="Hess J."/>
            <person name="Varga T."/>
            <person name="Slot J."/>
            <person name="Riley R."/>
            <person name="Boka B."/>
            <person name="Rigling D."/>
            <person name="Barry K."/>
            <person name="Lee J."/>
            <person name="Mihaltcheva S."/>
            <person name="LaButti K."/>
            <person name="Lipzen A."/>
            <person name="Waldron R."/>
            <person name="Moloney N.M."/>
            <person name="Sperisen C."/>
            <person name="Kredics L."/>
            <person name="Vagvoelgyi C."/>
            <person name="Patrignani A."/>
            <person name="Fitzpatrick D."/>
            <person name="Nagy I."/>
            <person name="Doyle S."/>
            <person name="Anderson J.B."/>
            <person name="Grigoriev I.V."/>
            <person name="Gueldener U."/>
            <person name="Muensterkoetter M."/>
            <person name="Nagy L.G."/>
        </authorList>
    </citation>
    <scope>NUCLEOTIDE SEQUENCE [LARGE SCALE GENOMIC DNA]</scope>
    <source>
        <strain evidence="9">Ar21-2</strain>
    </source>
</reference>
<dbReference type="InterPro" id="IPR050186">
    <property type="entry name" value="TPT_transporter"/>
</dbReference>
<dbReference type="GO" id="GO:0016020">
    <property type="term" value="C:membrane"/>
    <property type="evidence" value="ECO:0007669"/>
    <property type="project" value="UniProtKB-SubCell"/>
</dbReference>
<evidence type="ECO:0000256" key="1">
    <source>
        <dbReference type="ARBA" id="ARBA00004141"/>
    </source>
</evidence>
<keyword evidence="2 6" id="KW-0812">Transmembrane</keyword>
<evidence type="ECO:0000256" key="4">
    <source>
        <dbReference type="ARBA" id="ARBA00023136"/>
    </source>
</evidence>
<feature type="compositionally biased region" description="Polar residues" evidence="5">
    <location>
        <begin position="490"/>
        <end position="500"/>
    </location>
</feature>
<sequence>MPVPPGNGEYPFEHHAFNPSQPFLTREDEDEDITEETSHLASTEEKKRRWWRNAVLNVLFIASWCVLEKIAESHMFFFATILSVYNKWMFSDKHMNFRFPLFVTTLHMFVQFALSAVLRVVWPHRFRPERSPQLEDYGKKVVPTAVATSLDVGLSNFSLKMISLSFYTMCKSSSLIFVLLFAFLFKLETFSWRLVGVIFLICAGVLLMVATETHFVLKGFLLVISASALGGLRWGLTQLLLRNKKLGLDNPAATVFWMSPTMGISLAIISAIIEGWGTVIHSGFFSTFPKALETICYLMAPGVVAFCMVMSEFYIIQRTGMVPMSIAGIAKEVTTITISAWFFGDELTPLNITGVAITVCGTSSSPNCPHLDCLRYSKYYSGIVLFTYHKYRKSIDSPVPLDAHGNPILSDEEFLDGDRGQHVHLGDSLPLTIARGSGEFHGDNSSAGSRQLLFSAEEEIENDDATLLSAATTRPRTDSGLPNGVGHNDLQLQSLESSEVQKAWAS</sequence>
<dbReference type="InterPro" id="IPR004853">
    <property type="entry name" value="Sugar_P_trans_dom"/>
</dbReference>
<protein>
    <submittedName>
        <fullName evidence="8">TPT-domain-containing protein</fullName>
    </submittedName>
</protein>
<feature type="transmembrane region" description="Helical" evidence="6">
    <location>
        <begin position="54"/>
        <end position="79"/>
    </location>
</feature>
<dbReference type="STRING" id="47427.A0A2H3CRS3"/>
<feature type="transmembrane region" description="Helical" evidence="6">
    <location>
        <begin position="164"/>
        <end position="184"/>
    </location>
</feature>
<dbReference type="PANTHER" id="PTHR11132">
    <property type="entry name" value="SOLUTE CARRIER FAMILY 35"/>
    <property type="match status" value="1"/>
</dbReference>
<feature type="transmembrane region" description="Helical" evidence="6">
    <location>
        <begin position="190"/>
        <end position="209"/>
    </location>
</feature>
<evidence type="ECO:0000313" key="9">
    <source>
        <dbReference type="Proteomes" id="UP000217790"/>
    </source>
</evidence>
<dbReference type="FunCoup" id="A0A2H3CRS3">
    <property type="interactions" value="410"/>
</dbReference>
<evidence type="ECO:0000313" key="8">
    <source>
        <dbReference type="EMBL" id="PBK81912.1"/>
    </source>
</evidence>